<comment type="similarity">
    <text evidence="2">Belongs to the phage GPA family.</text>
</comment>
<dbReference type="InterPro" id="IPR008766">
    <property type="entry name" value="Replication_gene_A-like"/>
</dbReference>
<keyword evidence="3" id="KW-0235">DNA replication</keyword>
<evidence type="ECO:0000256" key="5">
    <source>
        <dbReference type="ARBA" id="ARBA00022759"/>
    </source>
</evidence>
<keyword evidence="4" id="KW-0540">Nuclease</keyword>
<feature type="domain" description="Replication gene A protein-like" evidence="7">
    <location>
        <begin position="111"/>
        <end position="343"/>
    </location>
</feature>
<evidence type="ECO:0000256" key="1">
    <source>
        <dbReference type="ARBA" id="ARBA00003293"/>
    </source>
</evidence>
<accession>A0ABR6FZE7</accession>
<evidence type="ECO:0000259" key="7">
    <source>
        <dbReference type="Pfam" id="PF05840"/>
    </source>
</evidence>
<dbReference type="Proteomes" id="UP000533533">
    <property type="component" value="Unassembled WGS sequence"/>
</dbReference>
<keyword evidence="6" id="KW-0378">Hydrolase</keyword>
<dbReference type="Pfam" id="PF05840">
    <property type="entry name" value="Phage_GPA"/>
    <property type="match status" value="1"/>
</dbReference>
<dbReference type="RefSeq" id="WP_110388192.1">
    <property type="nucleotide sequence ID" value="NZ_JACHVZ010000028.1"/>
</dbReference>
<comment type="function">
    <text evidence="1">Possible endonuclease which induces a single-strand cut and initiates DNA replication.</text>
</comment>
<keyword evidence="9" id="KW-1185">Reference proteome</keyword>
<sequence length="635" mass="72728">MSIINNKNNKVNVWEEINKLIEADEKEELFKAKIKKERFVKVKRKQVAFERKCPQLFSLVPECQKTAVAWQIKHYFNNDPELYCRSIQKFFALFDKKKKAICDEAIALGDEERKKKNKLRKDYLLYSSQLLNLVGGVSGSNYINEALLDIYVDDQKQQQAYYDAFRLVNAKGQVRRLVSLEKKKEVQRARILNISSAMAQIALDRGFTYSLITFTEPPAFHGNAIMGSSASYKGYLPSEGHAFLERMGQHFRALLAKDGMKAGEDYFGCSVFEAMRSSVGHKHYLVYHHEDKTNDIRLIVKGMSERIGAEFNCLAYKIDFKTNDGREGGNGAAYIFKYITKTIGELENADDAQLRNMAVRWYHSARAFNFFGIKQAVTKFNFLCDCVEQYKGCFSDDVYNALSNYDYYAFISKYEQYFKIVRDDKSKVKFITYDLSGNFRAPQLKNLDVLKARAQVIIEKKVFSIFECPNNMENVGSLDGLGYQEMTDKLDELKALPFSSDISEEIKKAESVLKGMDYMSGAFNAWESVKIKQDEYDAEVKAFANASGIASHVAGNVSLNEVMNKHYPQEWKEEINSFFDELVTVKEKLSSADLSASSISQKNDVYSPRLSDKVNQKIKKLIDERRKSKGLVVKS</sequence>
<evidence type="ECO:0000313" key="8">
    <source>
        <dbReference type="EMBL" id="MBB2932462.1"/>
    </source>
</evidence>
<evidence type="ECO:0000313" key="9">
    <source>
        <dbReference type="Proteomes" id="UP000533533"/>
    </source>
</evidence>
<reference evidence="8 9" key="1">
    <citation type="submission" date="2020-08" db="EMBL/GenBank/DDBJ databases">
        <title>Genomic Encyclopedia of Type Strains, Phase IV (KMG-V): Genome sequencing to study the core and pangenomes of soil and plant-associated prokaryotes.</title>
        <authorList>
            <person name="Whitman W."/>
        </authorList>
    </citation>
    <scope>NUCLEOTIDE SEQUENCE [LARGE SCALE GENOMIC DNA]</scope>
    <source>
        <strain evidence="8 9">SRMrh-85</strain>
    </source>
</reference>
<name>A0ABR6FZE7_9BURK</name>
<proteinExistence type="inferred from homology"/>
<evidence type="ECO:0000256" key="2">
    <source>
        <dbReference type="ARBA" id="ARBA00009260"/>
    </source>
</evidence>
<organism evidence="8 9">
    <name type="scientific">Paraburkholderia silvatlantica</name>
    <dbReference type="NCBI Taxonomy" id="321895"/>
    <lineage>
        <taxon>Bacteria</taxon>
        <taxon>Pseudomonadati</taxon>
        <taxon>Pseudomonadota</taxon>
        <taxon>Betaproteobacteria</taxon>
        <taxon>Burkholderiales</taxon>
        <taxon>Burkholderiaceae</taxon>
        <taxon>Paraburkholderia</taxon>
    </lineage>
</organism>
<keyword evidence="5" id="KW-0255">Endonuclease</keyword>
<evidence type="ECO:0000256" key="6">
    <source>
        <dbReference type="ARBA" id="ARBA00022801"/>
    </source>
</evidence>
<comment type="caution">
    <text evidence="8">The sequence shown here is derived from an EMBL/GenBank/DDBJ whole genome shotgun (WGS) entry which is preliminary data.</text>
</comment>
<evidence type="ECO:0000256" key="4">
    <source>
        <dbReference type="ARBA" id="ARBA00022722"/>
    </source>
</evidence>
<protein>
    <recommendedName>
        <fullName evidence="7">Replication gene A protein-like domain-containing protein</fullName>
    </recommendedName>
</protein>
<dbReference type="EMBL" id="JACHVZ010000028">
    <property type="protein sequence ID" value="MBB2932462.1"/>
    <property type="molecule type" value="Genomic_DNA"/>
</dbReference>
<evidence type="ECO:0000256" key="3">
    <source>
        <dbReference type="ARBA" id="ARBA00022705"/>
    </source>
</evidence>
<gene>
    <name evidence="8" type="ORF">FHX59_006947</name>
</gene>